<reference evidence="1 2" key="1">
    <citation type="submission" date="2013-07" db="EMBL/GenBank/DDBJ databases">
        <authorList>
            <person name="Weinstock G."/>
            <person name="Sodergren E."/>
            <person name="Wylie T."/>
            <person name="Fulton L."/>
            <person name="Fulton R."/>
            <person name="Fronick C."/>
            <person name="O'Laughlin M."/>
            <person name="Godfrey J."/>
            <person name="Miner T."/>
            <person name="Herter B."/>
            <person name="Appelbaum E."/>
            <person name="Cordes M."/>
            <person name="Lek S."/>
            <person name="Wollam A."/>
            <person name="Pepin K.H."/>
            <person name="Palsikar V.B."/>
            <person name="Mitreva M."/>
            <person name="Wilson R.K."/>
        </authorList>
    </citation>
    <scope>NUCLEOTIDE SEQUENCE [LARGE SCALE GENOMIC DNA]</scope>
    <source>
        <strain evidence="1 2">ATCC 27760</strain>
    </source>
</reference>
<proteinExistence type="predicted"/>
<dbReference type="Proteomes" id="UP000016662">
    <property type="component" value="Unassembled WGS sequence"/>
</dbReference>
<evidence type="ECO:0000313" key="1">
    <source>
        <dbReference type="EMBL" id="ERJ97239.1"/>
    </source>
</evidence>
<dbReference type="HOGENOM" id="CLU_1702951_0_0_9"/>
<organism evidence="1 2">
    <name type="scientific">Ruminococcus callidus ATCC 27760</name>
    <dbReference type="NCBI Taxonomy" id="411473"/>
    <lineage>
        <taxon>Bacteria</taxon>
        <taxon>Bacillati</taxon>
        <taxon>Bacillota</taxon>
        <taxon>Clostridia</taxon>
        <taxon>Eubacteriales</taxon>
        <taxon>Oscillospiraceae</taxon>
        <taxon>Ruminococcus</taxon>
    </lineage>
</organism>
<dbReference type="AlphaFoldDB" id="U2M672"/>
<comment type="caution">
    <text evidence="1">The sequence shown here is derived from an EMBL/GenBank/DDBJ whole genome shotgun (WGS) entry which is preliminary data.</text>
</comment>
<dbReference type="RefSeq" id="WP_021681916.1">
    <property type="nucleotide sequence ID" value="NZ_KI260389.1"/>
</dbReference>
<evidence type="ECO:0000313" key="2">
    <source>
        <dbReference type="Proteomes" id="UP000016662"/>
    </source>
</evidence>
<gene>
    <name evidence="1" type="ORF">RUMCAL_00311</name>
</gene>
<dbReference type="STRING" id="411473.RUMCAL_00311"/>
<name>U2M672_9FIRM</name>
<dbReference type="EMBL" id="AWVF01000031">
    <property type="protein sequence ID" value="ERJ97239.1"/>
    <property type="molecule type" value="Genomic_DNA"/>
</dbReference>
<keyword evidence="2" id="KW-1185">Reference proteome</keyword>
<sequence length="154" mass="17316">MEKTEIRTDTLLQSTYATRYGELFLYRKNTLPFFRSAVDTVADSLLEIDDAVAYMLYANGVCSADLGLFIRNGYTDLYDGMVNITSSTNTLTKDLKTLGAGNKLQFDINDYRHIKCCLKVLEDGKFLLDPVREYCRADCAVIESVEDAADSCKD</sequence>
<protein>
    <submittedName>
        <fullName evidence="1">Uncharacterized protein</fullName>
    </submittedName>
</protein>
<accession>U2M672</accession>